<dbReference type="InterPro" id="IPR032342">
    <property type="entry name" value="DUF4861"/>
</dbReference>
<protein>
    <submittedName>
        <fullName evidence="2">DUF4861 domain-containing protein</fullName>
    </submittedName>
</protein>
<evidence type="ECO:0000313" key="3">
    <source>
        <dbReference type="Proteomes" id="UP000714420"/>
    </source>
</evidence>
<dbReference type="RefSeq" id="WP_172273699.1">
    <property type="nucleotide sequence ID" value="NZ_CASGMU010000002.1"/>
</dbReference>
<comment type="caution">
    <text evidence="2">The sequence shown here is derived from an EMBL/GenBank/DDBJ whole genome shotgun (WGS) entry which is preliminary data.</text>
</comment>
<keyword evidence="1" id="KW-0732">Signal</keyword>
<feature type="chain" id="PRO_5046718312" evidence="1">
    <location>
        <begin position="21"/>
        <end position="410"/>
    </location>
</feature>
<sequence>MNKKTICLSLMALTNTALMAQNVLNVEVSNPSKSRKTAAPVIICLQDHTDTRSALVTKNGVEIASQLDDINGDGIYDELCFVTDIDKKETQNFTVELSNSGKPRKYKSGVYAEMLLPNKKIKEKNKQNLFISSLTVENGSNPYSAVHHHGPAFENEFIAFRLYFDHRQTVDMYGKYHKGLEIQKTQFYPDKQQLASGFGNDVLWVGNSFGLGAMRGWNGKEPCMLEDVDYRTMAIVSKGPVRSIVKVADQGWNTMNEGKEKIDMTTLYILYSGRRDCFVDVKFNKNVPDYKFATGIINVKNSVEFNDKKGLRGCWGTDWPVALKDSAGHKPETVGLGIYIPQGNIINELPADKDNYPYVVGTPTDSFKYNITFGSDNEDFGYHSSKEWFSYLKEWKEDISHDLKIKVSKK</sequence>
<dbReference type="Proteomes" id="UP000714420">
    <property type="component" value="Unassembled WGS sequence"/>
</dbReference>
<dbReference type="Pfam" id="PF16153">
    <property type="entry name" value="DUF4861"/>
    <property type="match status" value="1"/>
</dbReference>
<organism evidence="2 3">
    <name type="scientific">Xylanibacter muris</name>
    <dbReference type="NCBI Taxonomy" id="2736290"/>
    <lineage>
        <taxon>Bacteria</taxon>
        <taxon>Pseudomonadati</taxon>
        <taxon>Bacteroidota</taxon>
        <taxon>Bacteroidia</taxon>
        <taxon>Bacteroidales</taxon>
        <taxon>Prevotellaceae</taxon>
        <taxon>Xylanibacter</taxon>
    </lineage>
</organism>
<gene>
    <name evidence="2" type="ORF">HPS56_03135</name>
</gene>
<dbReference type="EMBL" id="JABKKF010000002">
    <property type="protein sequence ID" value="NPD91352.1"/>
    <property type="molecule type" value="Genomic_DNA"/>
</dbReference>
<evidence type="ECO:0000313" key="2">
    <source>
        <dbReference type="EMBL" id="NPD91352.1"/>
    </source>
</evidence>
<evidence type="ECO:0000256" key="1">
    <source>
        <dbReference type="SAM" id="SignalP"/>
    </source>
</evidence>
<proteinExistence type="predicted"/>
<accession>A0ABX2AL82</accession>
<keyword evidence="3" id="KW-1185">Reference proteome</keyword>
<name>A0ABX2AL82_9BACT</name>
<feature type="signal peptide" evidence="1">
    <location>
        <begin position="1"/>
        <end position="20"/>
    </location>
</feature>
<reference evidence="2 3" key="1">
    <citation type="submission" date="2020-05" db="EMBL/GenBank/DDBJ databases">
        <title>Distinct polysaccharide utilization as determinants for interspecies competition between intestinal Prevotella spp.</title>
        <authorList>
            <person name="Galvez E.J.C."/>
            <person name="Iljazovic A."/>
            <person name="Strowig T."/>
        </authorList>
    </citation>
    <scope>NUCLEOTIDE SEQUENCE [LARGE SCALE GENOMIC DNA]</scope>
    <source>
        <strain evidence="2 3">PMUR</strain>
    </source>
</reference>